<proteinExistence type="inferred from homology"/>
<feature type="domain" description="Class II aldolase/adducin N-terminal" evidence="9">
    <location>
        <begin position="13"/>
        <end position="203"/>
    </location>
</feature>
<dbReference type="GO" id="GO:0019323">
    <property type="term" value="P:pentose catabolic process"/>
    <property type="evidence" value="ECO:0007669"/>
    <property type="project" value="TreeGrafter"/>
</dbReference>
<keyword evidence="8" id="KW-0119">Carbohydrate metabolism</keyword>
<comment type="similarity">
    <text evidence="3">Belongs to the aldolase class II family. AraD/FucA subfamily.</text>
</comment>
<evidence type="ECO:0000256" key="1">
    <source>
        <dbReference type="ARBA" id="ARBA00001726"/>
    </source>
</evidence>
<organism evidence="10">
    <name type="scientific">uncultured spirochete</name>
    <dbReference type="NCBI Taxonomy" id="156406"/>
    <lineage>
        <taxon>Bacteria</taxon>
        <taxon>Pseudomonadati</taxon>
        <taxon>Spirochaetota</taxon>
        <taxon>Spirochaetia</taxon>
        <taxon>Spirochaetales</taxon>
        <taxon>environmental samples</taxon>
    </lineage>
</organism>
<dbReference type="AlphaFoldDB" id="A0A3P3XSF2"/>
<evidence type="ECO:0000256" key="8">
    <source>
        <dbReference type="ARBA" id="ARBA00023277"/>
    </source>
</evidence>
<keyword evidence="7 10" id="KW-0413">Isomerase</keyword>
<evidence type="ECO:0000256" key="6">
    <source>
        <dbReference type="ARBA" id="ARBA00022833"/>
    </source>
</evidence>
<comment type="catalytic activity">
    <reaction evidence="1">
        <text>L-ribulose 5-phosphate = D-xylulose 5-phosphate</text>
        <dbReference type="Rhea" id="RHEA:22368"/>
        <dbReference type="ChEBI" id="CHEBI:57737"/>
        <dbReference type="ChEBI" id="CHEBI:58226"/>
        <dbReference type="EC" id="5.1.3.4"/>
    </reaction>
</comment>
<dbReference type="NCBIfam" id="NF006047">
    <property type="entry name" value="PRK08193.1"/>
    <property type="match status" value="1"/>
</dbReference>
<dbReference type="GO" id="GO:0005829">
    <property type="term" value="C:cytosol"/>
    <property type="evidence" value="ECO:0007669"/>
    <property type="project" value="TreeGrafter"/>
</dbReference>
<dbReference type="InterPro" id="IPR001303">
    <property type="entry name" value="Aldolase_II/adducin_N"/>
</dbReference>
<dbReference type="PANTHER" id="PTHR22789">
    <property type="entry name" value="FUCULOSE PHOSPHATE ALDOLASE"/>
    <property type="match status" value="1"/>
</dbReference>
<evidence type="ECO:0000256" key="7">
    <source>
        <dbReference type="ARBA" id="ARBA00023235"/>
    </source>
</evidence>
<evidence type="ECO:0000256" key="2">
    <source>
        <dbReference type="ARBA" id="ARBA00001947"/>
    </source>
</evidence>
<evidence type="ECO:0000256" key="5">
    <source>
        <dbReference type="ARBA" id="ARBA00022723"/>
    </source>
</evidence>
<accession>A0A3P3XSF2</accession>
<dbReference type="EMBL" id="FWDO01000005">
    <property type="protein sequence ID" value="SLM19218.1"/>
    <property type="molecule type" value="Genomic_DNA"/>
</dbReference>
<dbReference type="PANTHER" id="PTHR22789:SF8">
    <property type="entry name" value="L-RIBULOSE-5-PHOSPHATE 4-EPIMERASE SGBE"/>
    <property type="match status" value="1"/>
</dbReference>
<dbReference type="GO" id="GO:0008742">
    <property type="term" value="F:L-ribulose-phosphate 4-epimerase activity"/>
    <property type="evidence" value="ECO:0007669"/>
    <property type="project" value="UniProtKB-EC"/>
</dbReference>
<dbReference type="InterPro" id="IPR050197">
    <property type="entry name" value="Aldolase_class_II_sugar_metab"/>
</dbReference>
<sequence>MSETARELENLRRDVLAANLELFRLGLALFTWGNASAIDRERGLVVIKPSGVPYDTMRPEDMVVVDLEGRHVDGALKPSSDLPTHLVLYKVFPLAAGIVHTHSTHATAWAQAGLDLSAEGTTHADHFYGPVPCTRCLSDAEIAGDYERETGNVIAETFRNRNIDPASVPAVLVHSHGPFIWGSSALDAVHNAAVLEEVAKIAILSRMACMASKDAPPPMQQSLLVRHFERKHGKDAYYGQK</sequence>
<dbReference type="GO" id="GO:0016832">
    <property type="term" value="F:aldehyde-lyase activity"/>
    <property type="evidence" value="ECO:0007669"/>
    <property type="project" value="TreeGrafter"/>
</dbReference>
<dbReference type="CDD" id="cd00398">
    <property type="entry name" value="Aldolase_II"/>
    <property type="match status" value="1"/>
</dbReference>
<evidence type="ECO:0000256" key="4">
    <source>
        <dbReference type="ARBA" id="ARBA00013186"/>
    </source>
</evidence>
<keyword evidence="6" id="KW-0862">Zinc</keyword>
<dbReference type="EC" id="5.1.3.4" evidence="4"/>
<keyword evidence="5" id="KW-0479">Metal-binding</keyword>
<evidence type="ECO:0000259" key="9">
    <source>
        <dbReference type="SMART" id="SM01007"/>
    </source>
</evidence>
<name>A0A3P3XSF2_9SPIR</name>
<dbReference type="Pfam" id="PF00596">
    <property type="entry name" value="Aldolase_II"/>
    <property type="match status" value="1"/>
</dbReference>
<evidence type="ECO:0000313" key="10">
    <source>
        <dbReference type="EMBL" id="SLM19218.1"/>
    </source>
</evidence>
<reference evidence="10" key="1">
    <citation type="submission" date="2017-02" db="EMBL/GenBank/DDBJ databases">
        <authorList>
            <person name="Regsiter A."/>
            <person name="William W."/>
        </authorList>
    </citation>
    <scope>NUCLEOTIDE SEQUENCE</scope>
    <source>
        <strain evidence="10">BdmA 4</strain>
    </source>
</reference>
<gene>
    <name evidence="10" type="primary">araD</name>
    <name evidence="10" type="ORF">SPIRO4BDMA_50733</name>
</gene>
<evidence type="ECO:0000256" key="3">
    <source>
        <dbReference type="ARBA" id="ARBA00010037"/>
    </source>
</evidence>
<dbReference type="SMART" id="SM01007">
    <property type="entry name" value="Aldolase_II"/>
    <property type="match status" value="1"/>
</dbReference>
<dbReference type="GO" id="GO:0046872">
    <property type="term" value="F:metal ion binding"/>
    <property type="evidence" value="ECO:0007669"/>
    <property type="project" value="UniProtKB-KW"/>
</dbReference>
<comment type="cofactor">
    <cofactor evidence="2">
        <name>Zn(2+)</name>
        <dbReference type="ChEBI" id="CHEBI:29105"/>
    </cofactor>
</comment>
<dbReference type="SUPFAM" id="SSF53639">
    <property type="entry name" value="AraD/HMP-PK domain-like"/>
    <property type="match status" value="1"/>
</dbReference>
<protein>
    <recommendedName>
        <fullName evidence="4">L-ribulose-5-phosphate 4-epimerase</fullName>
        <ecNumber evidence="4">5.1.3.4</ecNumber>
    </recommendedName>
</protein>
<dbReference type="InterPro" id="IPR036409">
    <property type="entry name" value="Aldolase_II/adducin_N_sf"/>
</dbReference>
<dbReference type="Gene3D" id="3.40.225.10">
    <property type="entry name" value="Class II aldolase/adducin N-terminal domain"/>
    <property type="match status" value="1"/>
</dbReference>
<dbReference type="FunFam" id="3.40.225.10:FF:000001">
    <property type="entry name" value="L-ribulose-5-phosphate 4-epimerase UlaF"/>
    <property type="match status" value="1"/>
</dbReference>